<accession>A0A0R1TP52</accession>
<keyword evidence="1" id="KW-1133">Transmembrane helix</keyword>
<organism evidence="2 3">
    <name type="scientific">Ligilactobacillus equi DSM 15833 = JCM 10991</name>
    <dbReference type="NCBI Taxonomy" id="1423740"/>
    <lineage>
        <taxon>Bacteria</taxon>
        <taxon>Bacillati</taxon>
        <taxon>Bacillota</taxon>
        <taxon>Bacilli</taxon>
        <taxon>Lactobacillales</taxon>
        <taxon>Lactobacillaceae</taxon>
        <taxon>Ligilactobacillus</taxon>
    </lineage>
</organism>
<dbReference type="AlphaFoldDB" id="A0A0R1TP52"/>
<reference evidence="2 3" key="1">
    <citation type="journal article" date="2015" name="Genome Announc.">
        <title>Expanding the biotechnology potential of lactobacilli through comparative genomics of 213 strains and associated genera.</title>
        <authorList>
            <person name="Sun Z."/>
            <person name="Harris H.M."/>
            <person name="McCann A."/>
            <person name="Guo C."/>
            <person name="Argimon S."/>
            <person name="Zhang W."/>
            <person name="Yang X."/>
            <person name="Jeffery I.B."/>
            <person name="Cooney J.C."/>
            <person name="Kagawa T.F."/>
            <person name="Liu W."/>
            <person name="Song Y."/>
            <person name="Salvetti E."/>
            <person name="Wrobel A."/>
            <person name="Rasinkangas P."/>
            <person name="Parkhill J."/>
            <person name="Rea M.C."/>
            <person name="O'Sullivan O."/>
            <person name="Ritari J."/>
            <person name="Douillard F.P."/>
            <person name="Paul Ross R."/>
            <person name="Yang R."/>
            <person name="Briner A.E."/>
            <person name="Felis G.E."/>
            <person name="de Vos W.M."/>
            <person name="Barrangou R."/>
            <person name="Klaenhammer T.R."/>
            <person name="Caufield P.W."/>
            <person name="Cui Y."/>
            <person name="Zhang H."/>
            <person name="O'Toole P.W."/>
        </authorList>
    </citation>
    <scope>NUCLEOTIDE SEQUENCE [LARGE SCALE GENOMIC DNA]</scope>
    <source>
        <strain evidence="2 3">DSM 15833</strain>
    </source>
</reference>
<dbReference type="InterPro" id="IPR023296">
    <property type="entry name" value="Glyco_hydro_beta-prop_sf"/>
</dbReference>
<evidence type="ECO:0000313" key="3">
    <source>
        <dbReference type="Proteomes" id="UP000051048"/>
    </source>
</evidence>
<dbReference type="SUPFAM" id="SSF75005">
    <property type="entry name" value="Arabinanase/levansucrase/invertase"/>
    <property type="match status" value="1"/>
</dbReference>
<proteinExistence type="predicted"/>
<dbReference type="EMBL" id="AZFH01000061">
    <property type="protein sequence ID" value="KRL80354.1"/>
    <property type="molecule type" value="Genomic_DNA"/>
</dbReference>
<comment type="caution">
    <text evidence="2">The sequence shown here is derived from an EMBL/GenBank/DDBJ whole genome shotgun (WGS) entry which is preliminary data.</text>
</comment>
<dbReference type="PATRIC" id="fig|1423740.3.peg.2373"/>
<keyword evidence="1" id="KW-0812">Transmembrane</keyword>
<keyword evidence="1" id="KW-0472">Membrane</keyword>
<name>A0A0R1TP52_9LACO</name>
<gene>
    <name evidence="2" type="ORF">FC36_GL002187</name>
</gene>
<dbReference type="OrthoDB" id="2307617at2"/>
<evidence type="ECO:0000256" key="1">
    <source>
        <dbReference type="SAM" id="Phobius"/>
    </source>
</evidence>
<dbReference type="STRING" id="1423740.FC36_GL002187"/>
<sequence>MWIERLKDLNVKKKILYLIITVLICMVIGSILWICGEKNSKITVNFVDENGTKLLIKPITYTSKPWLPLFANTLNDSVPGYKLVRHNVFFNDKHQYVTLKFKAKNFDDEMDNLNRAKYIATTFQPMTVPIKNGWQADPYNLSRTYHGKKTGKDSLRIIYSDDGKDWKFLHISYPKINIRDPHITKIGNFWYIIYTKGLIRTKDFKNWERVPWAHSEYFTNKYEWAPEFVKDKYGNYKVVMSGWSRQDNDMANYISDIDVRTGKIANNWRRIQGDFSGNNIDANITYYHGRYIMFYKSYNTEKIMMSVSKKLEGPYKSKELSIDNGNKSVEAPEAVIENGKIRLYYDTYMVNSKGTTVFKGIHYIESNNVSGLKWTSPHQIKAPFVVRHFGIYKQK</sequence>
<dbReference type="Gene3D" id="2.115.10.20">
    <property type="entry name" value="Glycosyl hydrolase domain, family 43"/>
    <property type="match status" value="1"/>
</dbReference>
<evidence type="ECO:0000313" key="2">
    <source>
        <dbReference type="EMBL" id="KRL80354.1"/>
    </source>
</evidence>
<protein>
    <submittedName>
        <fullName evidence="2">Uncharacterized protein</fullName>
    </submittedName>
</protein>
<dbReference type="Proteomes" id="UP000051048">
    <property type="component" value="Unassembled WGS sequence"/>
</dbReference>
<feature type="transmembrane region" description="Helical" evidence="1">
    <location>
        <begin position="15"/>
        <end position="34"/>
    </location>
</feature>